<keyword evidence="2" id="KW-0732">Signal</keyword>
<dbReference type="GO" id="GO:0004222">
    <property type="term" value="F:metalloendopeptidase activity"/>
    <property type="evidence" value="ECO:0007669"/>
    <property type="project" value="InterPro"/>
</dbReference>
<feature type="chain" id="PRO_5022889241" evidence="2">
    <location>
        <begin position="28"/>
        <end position="448"/>
    </location>
</feature>
<dbReference type="KEGG" id="smam:Mal15_59230"/>
<feature type="signal peptide" evidence="2">
    <location>
        <begin position="1"/>
        <end position="27"/>
    </location>
</feature>
<dbReference type="SUPFAM" id="SSF52833">
    <property type="entry name" value="Thioredoxin-like"/>
    <property type="match status" value="1"/>
</dbReference>
<dbReference type="GO" id="GO:0006508">
    <property type="term" value="P:proteolysis"/>
    <property type="evidence" value="ECO:0007669"/>
    <property type="project" value="UniProtKB-KW"/>
</dbReference>
<feature type="domain" description="PDZ" evidence="3">
    <location>
        <begin position="247"/>
        <end position="317"/>
    </location>
</feature>
<dbReference type="GO" id="GO:0016020">
    <property type="term" value="C:membrane"/>
    <property type="evidence" value="ECO:0007669"/>
    <property type="project" value="InterPro"/>
</dbReference>
<dbReference type="PANTHER" id="PTHR42837:SF2">
    <property type="entry name" value="MEMBRANE METALLOPROTEASE ARASP2, CHLOROPLASTIC-RELATED"/>
    <property type="match status" value="1"/>
</dbReference>
<evidence type="ECO:0000256" key="2">
    <source>
        <dbReference type="SAM" id="SignalP"/>
    </source>
</evidence>
<dbReference type="InterPro" id="IPR036034">
    <property type="entry name" value="PDZ_sf"/>
</dbReference>
<evidence type="ECO:0000313" key="5">
    <source>
        <dbReference type="Proteomes" id="UP000321353"/>
    </source>
</evidence>
<proteinExistence type="predicted"/>
<evidence type="ECO:0000259" key="3">
    <source>
        <dbReference type="SMART" id="SM00228"/>
    </source>
</evidence>
<keyword evidence="4" id="KW-0645">Protease</keyword>
<dbReference type="SMART" id="SM00228">
    <property type="entry name" value="PDZ"/>
    <property type="match status" value="2"/>
</dbReference>
<dbReference type="Pfam" id="PF13899">
    <property type="entry name" value="Thioredoxin_7"/>
    <property type="match status" value="1"/>
</dbReference>
<accession>A0A5B9MKL6</accession>
<sequence precursor="true">MQNPMRILSSLTLAPTLVLALATTLPAQTREEIVRSDKEKVQREGFWMYNDIPGAFEEAKRTGKPIVVVLRCLPCHECVKLDDELVDTDPVIRPLLEQFVCVRQVATNGLDLDLFQYDTDQSFAVFFLAADKTIYGRFGTRSHRTDWMGDVSLKGLAEALQGALDLHADHAEVKDALAGKRGQPMEVASPERYPSLEDKFTDELDYQGDVVKSCIHCHQIGDAQREYYWHAKKPIPDKVLWPYPHPKSVGLIMDPNEKATIKEVSANSIADQAGLRSGDVIATLDGQPLLSIADIQWVLHNTDPDGGTVPASIQRDGSPVDMQLRFPKDWRRAGDLSWRVTTWGLRRIAAGGMVLEPSTRSDPQSAAGDNATMALHVKRVGKYGAHGAAKRSGFREGDVITSFDGRTDLSSEQELLTYVVTSKQPGDKVDVTIKRDGKDLTYTLPIQK</sequence>
<dbReference type="PANTHER" id="PTHR42837">
    <property type="entry name" value="REGULATOR OF SIGMA-E PROTEASE RSEP"/>
    <property type="match status" value="1"/>
</dbReference>
<keyword evidence="4" id="KW-0378">Hydrolase</keyword>
<dbReference type="EMBL" id="CP036264">
    <property type="protein sequence ID" value="QEG01842.1"/>
    <property type="molecule type" value="Genomic_DNA"/>
</dbReference>
<dbReference type="Pfam" id="PF13180">
    <property type="entry name" value="PDZ_2"/>
    <property type="match status" value="1"/>
</dbReference>
<protein>
    <submittedName>
        <fullName evidence="4">Serine endoprotease</fullName>
    </submittedName>
</protein>
<dbReference type="Pfam" id="PF17820">
    <property type="entry name" value="PDZ_6"/>
    <property type="match status" value="1"/>
</dbReference>
<name>A0A5B9MKL6_9BACT</name>
<evidence type="ECO:0000313" key="4">
    <source>
        <dbReference type="EMBL" id="QEG01842.1"/>
    </source>
</evidence>
<gene>
    <name evidence="4" type="ORF">Mal15_59230</name>
</gene>
<dbReference type="SUPFAM" id="SSF50156">
    <property type="entry name" value="PDZ domain-like"/>
    <property type="match status" value="2"/>
</dbReference>
<dbReference type="InterPro" id="IPR036249">
    <property type="entry name" value="Thioredoxin-like_sf"/>
</dbReference>
<dbReference type="Gene3D" id="3.40.30.10">
    <property type="entry name" value="Glutaredoxin"/>
    <property type="match status" value="1"/>
</dbReference>
<evidence type="ECO:0000256" key="1">
    <source>
        <dbReference type="ARBA" id="ARBA00001947"/>
    </source>
</evidence>
<keyword evidence="5" id="KW-1185">Reference proteome</keyword>
<comment type="cofactor">
    <cofactor evidence="1">
        <name>Zn(2+)</name>
        <dbReference type="ChEBI" id="CHEBI:29105"/>
    </cofactor>
</comment>
<dbReference type="InterPro" id="IPR041489">
    <property type="entry name" value="PDZ_6"/>
</dbReference>
<dbReference type="Proteomes" id="UP000321353">
    <property type="component" value="Chromosome"/>
</dbReference>
<dbReference type="Gene3D" id="2.30.42.10">
    <property type="match status" value="2"/>
</dbReference>
<organism evidence="4 5">
    <name type="scientific">Stieleria maiorica</name>
    <dbReference type="NCBI Taxonomy" id="2795974"/>
    <lineage>
        <taxon>Bacteria</taxon>
        <taxon>Pseudomonadati</taxon>
        <taxon>Planctomycetota</taxon>
        <taxon>Planctomycetia</taxon>
        <taxon>Pirellulales</taxon>
        <taxon>Pirellulaceae</taxon>
        <taxon>Stieleria</taxon>
    </lineage>
</organism>
<dbReference type="InterPro" id="IPR004387">
    <property type="entry name" value="Pept_M50_Zn"/>
</dbReference>
<dbReference type="NCBIfam" id="NF041199">
    <property type="entry name" value="trx7_PDZ_seleno"/>
    <property type="match status" value="1"/>
</dbReference>
<feature type="domain" description="PDZ" evidence="3">
    <location>
        <begin position="351"/>
        <end position="437"/>
    </location>
</feature>
<dbReference type="AlphaFoldDB" id="A0A5B9MKL6"/>
<dbReference type="InterPro" id="IPR001478">
    <property type="entry name" value="PDZ"/>
</dbReference>
<reference evidence="4 5" key="1">
    <citation type="submission" date="2019-02" db="EMBL/GenBank/DDBJ databases">
        <title>Planctomycetal bacteria perform biofilm scaping via a novel small molecule.</title>
        <authorList>
            <person name="Jeske O."/>
            <person name="Boedeker C."/>
            <person name="Wiegand S."/>
            <person name="Breitling P."/>
            <person name="Kallscheuer N."/>
            <person name="Jogler M."/>
            <person name="Rohde M."/>
            <person name="Petersen J."/>
            <person name="Medema M.H."/>
            <person name="Surup F."/>
            <person name="Jogler C."/>
        </authorList>
    </citation>
    <scope>NUCLEOTIDE SEQUENCE [LARGE SCALE GENOMIC DNA]</scope>
    <source>
        <strain evidence="4 5">Mal15</strain>
    </source>
</reference>